<dbReference type="GO" id="GO:0015419">
    <property type="term" value="F:ABC-type sulfate transporter activity"/>
    <property type="evidence" value="ECO:0007669"/>
    <property type="project" value="UniProtKB-UniRule"/>
</dbReference>
<dbReference type="GO" id="GO:0005886">
    <property type="term" value="C:plasma membrane"/>
    <property type="evidence" value="ECO:0007669"/>
    <property type="project" value="UniProtKB-SubCell"/>
</dbReference>
<comment type="subunit">
    <text evidence="2">The complex is composed of two ATP-binding proteins (CysA), two transmembrane proteins (CysT and CysW) and a solute-binding protein (CysP).</text>
</comment>
<dbReference type="EMBL" id="LT618793">
    <property type="protein sequence ID" value="SCQ81737.1"/>
    <property type="molecule type" value="Genomic_DNA"/>
</dbReference>
<proteinExistence type="inferred from homology"/>
<feature type="transmembrane region" description="Helical" evidence="9">
    <location>
        <begin position="218"/>
        <end position="235"/>
    </location>
</feature>
<dbReference type="Pfam" id="PF00528">
    <property type="entry name" value="BPD_transp_1"/>
    <property type="match status" value="1"/>
</dbReference>
<dbReference type="PROSITE" id="PS50928">
    <property type="entry name" value="ABC_TM1"/>
    <property type="match status" value="1"/>
</dbReference>
<keyword evidence="4 9" id="KW-0812">Transmembrane</keyword>
<dbReference type="PANTHER" id="PTHR30406:SF8">
    <property type="entry name" value="SULFATE TRANSPORT SYSTEM PERMEASE PROTEIN CYST"/>
    <property type="match status" value="1"/>
</dbReference>
<evidence type="ECO:0000256" key="1">
    <source>
        <dbReference type="ARBA" id="ARBA00004141"/>
    </source>
</evidence>
<evidence type="ECO:0000256" key="8">
    <source>
        <dbReference type="ARBA" id="ARBA00025323"/>
    </source>
</evidence>
<comment type="function">
    <text evidence="10">Part of the ABC transporter complex (TC 3.A.1.6.1) involved in sulfate/thiosulfate import.</text>
</comment>
<feature type="transmembrane region" description="Helical" evidence="9">
    <location>
        <begin position="101"/>
        <end position="126"/>
    </location>
</feature>
<keyword evidence="3 9" id="KW-0813">Transport</keyword>
<dbReference type="CDD" id="cd06261">
    <property type="entry name" value="TM_PBP2"/>
    <property type="match status" value="1"/>
</dbReference>
<evidence type="ECO:0000256" key="9">
    <source>
        <dbReference type="RuleBase" id="RU363032"/>
    </source>
</evidence>
<comment type="subcellular location">
    <subcellularLocation>
        <location evidence="9">Cell membrane</location>
        <topology evidence="9">Multi-pass membrane protein</topology>
    </subcellularLocation>
    <subcellularLocation>
        <location evidence="1">Membrane</location>
        <topology evidence="1">Multi-pass membrane protein</topology>
    </subcellularLocation>
</comment>
<feature type="transmembrane region" description="Helical" evidence="9">
    <location>
        <begin position="184"/>
        <end position="206"/>
    </location>
</feature>
<dbReference type="InterPro" id="IPR000515">
    <property type="entry name" value="MetI-like"/>
</dbReference>
<sequence>MSQHSVGQYGLGQHGPGQLGLGLLASDTVISGVTGIAGATEIPARATRPARTDAGETPASRALLGAVWDALRSRLRRSGGGKGNGGESKSGRRALTGSSGIGLGVAVLWFSLLVLIPLAAVVGTAASGGVGPFVAALTNKQTLNAILLTSGISLLVTALNVVVGTLIAWVLVRDRFWGRSVLDVVIDIPFALPTVVAGLVLLSLYGDGSPLGIDIANTRWAVVFALAFVTLPFVVRAVQPVLEELDTDVEEAAGLLGASQPTIFVKVVLPSLVPAITSGAALSFARGISEYGSLVLLSGNLPNRTEVVSVRVLSHIENGDLVSASALATGMLIIAALAIFGLDVIRRKAARRDS</sequence>
<comment type="function">
    <text evidence="8">Part of the ABC transporter complex CysAWTP (TC 3.A.1.6.1) involved in sulfate/thiosulfate import. Probably responsible for the translocation of the substrate across the membrane.</text>
</comment>
<dbReference type="NCBIfam" id="TIGR02139">
    <property type="entry name" value="permease_CysT"/>
    <property type="match status" value="1"/>
</dbReference>
<evidence type="ECO:0000256" key="3">
    <source>
        <dbReference type="ARBA" id="ARBA00022448"/>
    </source>
</evidence>
<feature type="domain" description="ABC transmembrane type-1" evidence="11">
    <location>
        <begin position="146"/>
        <end position="340"/>
    </location>
</feature>
<gene>
    <name evidence="12" type="ORF">PFR_JS23_2020</name>
</gene>
<feature type="transmembrane region" description="Helical" evidence="9">
    <location>
        <begin position="263"/>
        <end position="285"/>
    </location>
</feature>
<evidence type="ECO:0000256" key="4">
    <source>
        <dbReference type="ARBA" id="ARBA00022692"/>
    </source>
</evidence>
<feature type="transmembrane region" description="Helical" evidence="9">
    <location>
        <begin position="321"/>
        <end position="345"/>
    </location>
</feature>
<dbReference type="InterPro" id="IPR011865">
    <property type="entry name" value="CysT_permease"/>
</dbReference>
<name>A0A2C7YQ12_9ACTN</name>
<evidence type="ECO:0000256" key="2">
    <source>
        <dbReference type="ARBA" id="ARBA00011779"/>
    </source>
</evidence>
<evidence type="ECO:0000256" key="7">
    <source>
        <dbReference type="ARBA" id="ARBA00023136"/>
    </source>
</evidence>
<evidence type="ECO:0000313" key="12">
    <source>
        <dbReference type="EMBL" id="SCQ81737.1"/>
    </source>
</evidence>
<evidence type="ECO:0000259" key="11">
    <source>
        <dbReference type="PROSITE" id="PS50928"/>
    </source>
</evidence>
<keyword evidence="5 9" id="KW-1133">Transmembrane helix</keyword>
<dbReference type="InterPro" id="IPR005667">
    <property type="entry name" value="Sulph_transpt2"/>
</dbReference>
<accession>A0A2C7YQ12</accession>
<reference evidence="12 13" key="1">
    <citation type="submission" date="2016-09" db="EMBL/GenBank/DDBJ databases">
        <authorList>
            <person name="Laine KS P."/>
        </authorList>
    </citation>
    <scope>NUCLEOTIDE SEQUENCE [LARGE SCALE GENOMIC DNA]</scope>
    <source>
        <strain evidence="12">PFRJS-23</strain>
    </source>
</reference>
<evidence type="ECO:0000256" key="5">
    <source>
        <dbReference type="ARBA" id="ARBA00022989"/>
    </source>
</evidence>
<dbReference type="SUPFAM" id="SSF161098">
    <property type="entry name" value="MetI-like"/>
    <property type="match status" value="1"/>
</dbReference>
<evidence type="ECO:0000256" key="6">
    <source>
        <dbReference type="ARBA" id="ARBA00023032"/>
    </source>
</evidence>
<dbReference type="RefSeq" id="WP_081014902.1">
    <property type="nucleotide sequence ID" value="NZ_CDAE01000039.1"/>
</dbReference>
<comment type="similarity">
    <text evidence="10">Belongs to the binding-protein-dependent transport system permease family. CysTW subfamily.</text>
</comment>
<organism evidence="12 13">
    <name type="scientific">Propionibacterium freudenreichii</name>
    <dbReference type="NCBI Taxonomy" id="1744"/>
    <lineage>
        <taxon>Bacteria</taxon>
        <taxon>Bacillati</taxon>
        <taxon>Actinomycetota</taxon>
        <taxon>Actinomycetes</taxon>
        <taxon>Propionibacteriales</taxon>
        <taxon>Propionibacteriaceae</taxon>
        <taxon>Propionibacterium</taxon>
    </lineage>
</organism>
<keyword evidence="6 10" id="KW-0764">Sulfate transport</keyword>
<comment type="caution">
    <text evidence="10">Lacks conserved residue(s) required for the propagation of feature annotation.</text>
</comment>
<protein>
    <recommendedName>
        <fullName evidence="10">Sulfate transport system permease protein CysT</fullName>
    </recommendedName>
</protein>
<dbReference type="Proteomes" id="UP000250080">
    <property type="component" value="Chromosome I"/>
</dbReference>
<evidence type="ECO:0000256" key="10">
    <source>
        <dbReference type="RuleBase" id="RU366001"/>
    </source>
</evidence>
<evidence type="ECO:0000313" key="13">
    <source>
        <dbReference type="Proteomes" id="UP000250080"/>
    </source>
</evidence>
<dbReference type="Gene3D" id="1.10.3720.10">
    <property type="entry name" value="MetI-like"/>
    <property type="match status" value="1"/>
</dbReference>
<dbReference type="AlphaFoldDB" id="A0A2C7YQ12"/>
<feature type="transmembrane region" description="Helical" evidence="9">
    <location>
        <begin position="146"/>
        <end position="172"/>
    </location>
</feature>
<dbReference type="PANTHER" id="PTHR30406">
    <property type="entry name" value="SULFATE TRANSPORT SYSTEM PERMEASE PROTEIN"/>
    <property type="match status" value="1"/>
</dbReference>
<dbReference type="InterPro" id="IPR035906">
    <property type="entry name" value="MetI-like_sf"/>
</dbReference>
<keyword evidence="7 9" id="KW-0472">Membrane</keyword>